<accession>A0ABU3VZX6</accession>
<name>A0ABU3VZX6_9GAMM</name>
<evidence type="ECO:0000313" key="3">
    <source>
        <dbReference type="Proteomes" id="UP001269819"/>
    </source>
</evidence>
<dbReference type="EMBL" id="JAWIIJ010000009">
    <property type="protein sequence ID" value="MDV2079845.1"/>
    <property type="molecule type" value="Genomic_DNA"/>
</dbReference>
<gene>
    <name evidence="2" type="ORF">RYS15_14235</name>
</gene>
<proteinExistence type="predicted"/>
<keyword evidence="1" id="KW-0472">Membrane</keyword>
<keyword evidence="1" id="KW-1133">Transmembrane helix</keyword>
<comment type="caution">
    <text evidence="2">The sequence shown here is derived from an EMBL/GenBank/DDBJ whole genome shotgun (WGS) entry which is preliminary data.</text>
</comment>
<keyword evidence="1" id="KW-0812">Transmembrane</keyword>
<organism evidence="2 3">
    <name type="scientific">Marinobacter xestospongiae</name>
    <dbReference type="NCBI Taxonomy" id="994319"/>
    <lineage>
        <taxon>Bacteria</taxon>
        <taxon>Pseudomonadati</taxon>
        <taxon>Pseudomonadota</taxon>
        <taxon>Gammaproteobacteria</taxon>
        <taxon>Pseudomonadales</taxon>
        <taxon>Marinobacteraceae</taxon>
        <taxon>Marinobacter</taxon>
    </lineage>
</organism>
<feature type="transmembrane region" description="Helical" evidence="1">
    <location>
        <begin position="6"/>
        <end position="29"/>
    </location>
</feature>
<sequence length="115" mass="12907">MAFWQTLLIHIVATAATVTIVLSVFYWLILKPFLNRKVEQLIAATDQLEPKVRAGVKQGVSESLKELPDTAAKESTRQFLRFGSDLFENGLSSFLGTAEDLARRSNGRERPRNQS</sequence>
<dbReference type="RefSeq" id="WP_316974324.1">
    <property type="nucleotide sequence ID" value="NZ_JAWIIJ010000009.1"/>
</dbReference>
<protein>
    <submittedName>
        <fullName evidence="2">Uncharacterized protein</fullName>
    </submittedName>
</protein>
<dbReference type="Proteomes" id="UP001269819">
    <property type="component" value="Unassembled WGS sequence"/>
</dbReference>
<evidence type="ECO:0000313" key="2">
    <source>
        <dbReference type="EMBL" id="MDV2079845.1"/>
    </source>
</evidence>
<reference evidence="2 3" key="1">
    <citation type="submission" date="2023-10" db="EMBL/GenBank/DDBJ databases">
        <title>Characteristics and mechanism of a salt-tolerant marine origin heterotrophic nitrifying- aerobic denitrifying bacteria Marinobacter xestospongiae HN1.</title>
        <authorList>
            <person name="Qi R."/>
        </authorList>
    </citation>
    <scope>NUCLEOTIDE SEQUENCE [LARGE SCALE GENOMIC DNA]</scope>
    <source>
        <strain evidence="2 3">HN1</strain>
    </source>
</reference>
<keyword evidence="3" id="KW-1185">Reference proteome</keyword>
<evidence type="ECO:0000256" key="1">
    <source>
        <dbReference type="SAM" id="Phobius"/>
    </source>
</evidence>